<dbReference type="Proteomes" id="UP000248817">
    <property type="component" value="Unassembled WGS sequence"/>
</dbReference>
<accession>A0A2V5HYQ6</accession>
<keyword evidence="2" id="KW-1133">Transmembrane helix</keyword>
<proteinExistence type="predicted"/>
<feature type="transmembrane region" description="Helical" evidence="2">
    <location>
        <begin position="210"/>
        <end position="230"/>
    </location>
</feature>
<protein>
    <recommendedName>
        <fullName evidence="5">Glycine zipper 2TM domain-containing protein</fullName>
    </recommendedName>
</protein>
<feature type="transmembrane region" description="Helical" evidence="2">
    <location>
        <begin position="268"/>
        <end position="288"/>
    </location>
</feature>
<organism evidence="3 4">
    <name type="scientific">Aspergillus indologenus CBS 114.80</name>
    <dbReference type="NCBI Taxonomy" id="1450541"/>
    <lineage>
        <taxon>Eukaryota</taxon>
        <taxon>Fungi</taxon>
        <taxon>Dikarya</taxon>
        <taxon>Ascomycota</taxon>
        <taxon>Pezizomycotina</taxon>
        <taxon>Eurotiomycetes</taxon>
        <taxon>Eurotiomycetidae</taxon>
        <taxon>Eurotiales</taxon>
        <taxon>Aspergillaceae</taxon>
        <taxon>Aspergillus</taxon>
        <taxon>Aspergillus subgen. Circumdati</taxon>
    </lineage>
</organism>
<feature type="compositionally biased region" description="Low complexity" evidence="1">
    <location>
        <begin position="1"/>
        <end position="10"/>
    </location>
</feature>
<name>A0A2V5HYQ6_9EURO</name>
<feature type="region of interest" description="Disordered" evidence="1">
    <location>
        <begin position="1"/>
        <end position="77"/>
    </location>
</feature>
<evidence type="ECO:0008006" key="5">
    <source>
        <dbReference type="Google" id="ProtNLM"/>
    </source>
</evidence>
<evidence type="ECO:0000256" key="1">
    <source>
        <dbReference type="SAM" id="MobiDB-lite"/>
    </source>
</evidence>
<dbReference type="PANTHER" id="PTHR37014">
    <property type="entry name" value="EXPRESSION LETHALITY PROTEIN HEL10, PUTATIVE (AFU_ORTHOLOGUE AFUA_1G06580)-RELATED"/>
    <property type="match status" value="1"/>
</dbReference>
<keyword evidence="4" id="KW-1185">Reference proteome</keyword>
<sequence length="309" mass="32910">MGDPYSTSTASPPPPAQQQYDYDYNYNYNYNAPPPTSSSSSAYHDQYPQHYGHTSQYDISPIPRSHPDDAGGALVPAPAPEQQQYHDYDHDRLGPQYAPPPPPPGYGIVRQGSNAEYYDQSHHDDLSQSHNPLPSQRDDEGVDPESTDRGLGGAILGGTSGYYLGHKKSHGLLGAVGGAILGSLMENRLKGAGRKEDHGGAGGGDGGSTYVMVIAIAIVIVIAIAIVIVITGMSMGMGMGIITIIITIGIIGIGIIGDDEENDDNAVWDITIVAAGALQQISATWTLVRWLDRNLGARGTSCHDQIYPR</sequence>
<feature type="transmembrane region" description="Helical" evidence="2">
    <location>
        <begin position="237"/>
        <end position="256"/>
    </location>
</feature>
<reference evidence="3 4" key="1">
    <citation type="submission" date="2018-02" db="EMBL/GenBank/DDBJ databases">
        <title>The genomes of Aspergillus section Nigri reveals drivers in fungal speciation.</title>
        <authorList>
            <consortium name="DOE Joint Genome Institute"/>
            <person name="Vesth T.C."/>
            <person name="Nybo J."/>
            <person name="Theobald S."/>
            <person name="Brandl J."/>
            <person name="Frisvad J.C."/>
            <person name="Nielsen K.F."/>
            <person name="Lyhne E.K."/>
            <person name="Kogle M.E."/>
            <person name="Kuo A."/>
            <person name="Riley R."/>
            <person name="Clum A."/>
            <person name="Nolan M."/>
            <person name="Lipzen A."/>
            <person name="Salamov A."/>
            <person name="Henrissat B."/>
            <person name="Wiebenga A."/>
            <person name="De vries R.P."/>
            <person name="Grigoriev I.V."/>
            <person name="Mortensen U.H."/>
            <person name="Andersen M.R."/>
            <person name="Baker S.E."/>
        </authorList>
    </citation>
    <scope>NUCLEOTIDE SEQUENCE [LARGE SCALE GENOMIC DNA]</scope>
    <source>
        <strain evidence="3 4">CBS 114.80</strain>
    </source>
</reference>
<keyword evidence="2" id="KW-0472">Membrane</keyword>
<dbReference type="PANTHER" id="PTHR37014:SF9">
    <property type="entry name" value="CONSERVED HISTIDINE-RICH PROTEIN (AFU_ORTHOLOGUE AFUA_1G11910)"/>
    <property type="match status" value="1"/>
</dbReference>
<evidence type="ECO:0000313" key="4">
    <source>
        <dbReference type="Proteomes" id="UP000248817"/>
    </source>
</evidence>
<evidence type="ECO:0000313" key="3">
    <source>
        <dbReference type="EMBL" id="PYI29615.1"/>
    </source>
</evidence>
<dbReference type="EMBL" id="KZ825529">
    <property type="protein sequence ID" value="PYI29615.1"/>
    <property type="molecule type" value="Genomic_DNA"/>
</dbReference>
<evidence type="ECO:0000256" key="2">
    <source>
        <dbReference type="SAM" id="Phobius"/>
    </source>
</evidence>
<feature type="region of interest" description="Disordered" evidence="1">
    <location>
        <begin position="89"/>
        <end position="151"/>
    </location>
</feature>
<gene>
    <name evidence="3" type="ORF">BP00DRAFT_458537</name>
</gene>
<keyword evidence="2" id="KW-0812">Transmembrane</keyword>
<dbReference type="GO" id="GO:0019867">
    <property type="term" value="C:outer membrane"/>
    <property type="evidence" value="ECO:0007669"/>
    <property type="project" value="InterPro"/>
</dbReference>
<dbReference type="AlphaFoldDB" id="A0A2V5HYQ6"/>
<feature type="compositionally biased region" description="Low complexity" evidence="1">
    <location>
        <begin position="17"/>
        <end position="43"/>
    </location>
</feature>